<gene>
    <name evidence="3" type="ORF">E1294_09695</name>
</gene>
<organism evidence="3 4">
    <name type="scientific">Nonomuraea diastatica</name>
    <dbReference type="NCBI Taxonomy" id="1848329"/>
    <lineage>
        <taxon>Bacteria</taxon>
        <taxon>Bacillati</taxon>
        <taxon>Actinomycetota</taxon>
        <taxon>Actinomycetes</taxon>
        <taxon>Streptosporangiales</taxon>
        <taxon>Streptosporangiaceae</taxon>
        <taxon>Nonomuraea</taxon>
    </lineage>
</organism>
<keyword evidence="2" id="KW-0472">Membrane</keyword>
<feature type="transmembrane region" description="Helical" evidence="2">
    <location>
        <begin position="40"/>
        <end position="62"/>
    </location>
</feature>
<keyword evidence="2" id="KW-0812">Transmembrane</keyword>
<protein>
    <submittedName>
        <fullName evidence="3">Uncharacterized protein</fullName>
    </submittedName>
</protein>
<dbReference type="Proteomes" id="UP000294543">
    <property type="component" value="Unassembled WGS sequence"/>
</dbReference>
<keyword evidence="4" id="KW-1185">Reference proteome</keyword>
<proteinExistence type="predicted"/>
<dbReference type="EMBL" id="SMKP01000020">
    <property type="protein sequence ID" value="TDD23103.1"/>
    <property type="molecule type" value="Genomic_DNA"/>
</dbReference>
<keyword evidence="2" id="KW-1133">Transmembrane helix</keyword>
<feature type="region of interest" description="Disordered" evidence="1">
    <location>
        <begin position="132"/>
        <end position="175"/>
    </location>
</feature>
<feature type="compositionally biased region" description="Basic and acidic residues" evidence="1">
    <location>
        <begin position="164"/>
        <end position="175"/>
    </location>
</feature>
<reference evidence="3 4" key="1">
    <citation type="submission" date="2019-03" db="EMBL/GenBank/DDBJ databases">
        <title>Draft genome sequences of novel Actinobacteria.</title>
        <authorList>
            <person name="Sahin N."/>
            <person name="Ay H."/>
            <person name="Saygin H."/>
        </authorList>
    </citation>
    <scope>NUCLEOTIDE SEQUENCE [LARGE SCALE GENOMIC DNA]</scope>
    <source>
        <strain evidence="3 4">KC712</strain>
    </source>
</reference>
<evidence type="ECO:0000313" key="4">
    <source>
        <dbReference type="Proteomes" id="UP000294543"/>
    </source>
</evidence>
<dbReference type="AlphaFoldDB" id="A0A4R4WYY8"/>
<dbReference type="OrthoDB" id="2717873at2"/>
<sequence length="175" mass="17964">MRKLSAAGLALVSVALYGGLRVYWQPGSMPERLSPVGPDLVAFTGWGAVALCGAAAGTLVAMMTVRPAGPARTALAAVAWAVGGAFVVSGALLLLDAVGTIIPGSGIPVHPLGAASKAACVGCASRSARATCRRRSPGPPCPPTSRGEPGWPWRRRPTRGAHGFRTDLRRAGRYR</sequence>
<dbReference type="RefSeq" id="WP_132506972.1">
    <property type="nucleotide sequence ID" value="NZ_SMKP01000020.1"/>
</dbReference>
<evidence type="ECO:0000256" key="1">
    <source>
        <dbReference type="SAM" id="MobiDB-lite"/>
    </source>
</evidence>
<evidence type="ECO:0000313" key="3">
    <source>
        <dbReference type="EMBL" id="TDD23103.1"/>
    </source>
</evidence>
<name>A0A4R4WYY8_9ACTN</name>
<evidence type="ECO:0000256" key="2">
    <source>
        <dbReference type="SAM" id="Phobius"/>
    </source>
</evidence>
<accession>A0A4R4WYY8</accession>
<comment type="caution">
    <text evidence="3">The sequence shown here is derived from an EMBL/GenBank/DDBJ whole genome shotgun (WGS) entry which is preliminary data.</text>
</comment>
<feature type="transmembrane region" description="Helical" evidence="2">
    <location>
        <begin position="74"/>
        <end position="95"/>
    </location>
</feature>